<dbReference type="AlphaFoldDB" id="A0AAV5SG91"/>
<name>A0AAV5SG91_9BILA</name>
<evidence type="ECO:0000313" key="1">
    <source>
        <dbReference type="EMBL" id="GMS82377.1"/>
    </source>
</evidence>
<evidence type="ECO:0000313" key="2">
    <source>
        <dbReference type="Proteomes" id="UP001432027"/>
    </source>
</evidence>
<gene>
    <name evidence="1" type="ORF">PENTCL1PPCAC_4552</name>
</gene>
<accession>A0AAV5SG91</accession>
<keyword evidence="2" id="KW-1185">Reference proteome</keyword>
<protein>
    <submittedName>
        <fullName evidence="1">Uncharacterized protein</fullName>
    </submittedName>
</protein>
<reference evidence="1" key="1">
    <citation type="submission" date="2023-10" db="EMBL/GenBank/DDBJ databases">
        <title>Genome assembly of Pristionchus species.</title>
        <authorList>
            <person name="Yoshida K."/>
            <person name="Sommer R.J."/>
        </authorList>
    </citation>
    <scope>NUCLEOTIDE SEQUENCE</scope>
    <source>
        <strain evidence="1">RS0144</strain>
    </source>
</reference>
<proteinExistence type="predicted"/>
<dbReference type="EMBL" id="BTSX01000002">
    <property type="protein sequence ID" value="GMS82377.1"/>
    <property type="molecule type" value="Genomic_DNA"/>
</dbReference>
<comment type="caution">
    <text evidence="1">The sequence shown here is derived from an EMBL/GenBank/DDBJ whole genome shotgun (WGS) entry which is preliminary data.</text>
</comment>
<dbReference type="Proteomes" id="UP001432027">
    <property type="component" value="Unassembled WGS sequence"/>
</dbReference>
<organism evidence="1 2">
    <name type="scientific">Pristionchus entomophagus</name>
    <dbReference type="NCBI Taxonomy" id="358040"/>
    <lineage>
        <taxon>Eukaryota</taxon>
        <taxon>Metazoa</taxon>
        <taxon>Ecdysozoa</taxon>
        <taxon>Nematoda</taxon>
        <taxon>Chromadorea</taxon>
        <taxon>Rhabditida</taxon>
        <taxon>Rhabditina</taxon>
        <taxon>Diplogasteromorpha</taxon>
        <taxon>Diplogasteroidea</taxon>
        <taxon>Neodiplogasteridae</taxon>
        <taxon>Pristionchus</taxon>
    </lineage>
</organism>
<sequence length="151" mass="17018">MDGGSTMTMPNLVRLQTIDEVYRMYLMHLQEEGQADNALKETQAKYIINLVAPTRRKNLTCVDEKIGDGLKAFDELFEMVHELTKAGLVTKYISTSLIKNLQSGRAYLRGDYKVHIKLHSPCAEHCATFALSDPNRPEFATKCSLSYSIIS</sequence>